<feature type="domain" description="Peptidase S33 tripeptidyl aminopeptidase-like C-terminal" evidence="4">
    <location>
        <begin position="403"/>
        <end position="497"/>
    </location>
</feature>
<dbReference type="HOGENOM" id="CLU_013364_5_2_1"/>
<reference evidence="5 6" key="1">
    <citation type="submission" date="2014-04" db="EMBL/GenBank/DDBJ databases">
        <authorList>
            <consortium name="DOE Joint Genome Institute"/>
            <person name="Kuo A."/>
            <person name="Gay G."/>
            <person name="Dore J."/>
            <person name="Kohler A."/>
            <person name="Nagy L.G."/>
            <person name="Floudas D."/>
            <person name="Copeland A."/>
            <person name="Barry K.W."/>
            <person name="Cichocki N."/>
            <person name="Veneault-Fourrey C."/>
            <person name="LaButti K."/>
            <person name="Lindquist E.A."/>
            <person name="Lipzen A."/>
            <person name="Lundell T."/>
            <person name="Morin E."/>
            <person name="Murat C."/>
            <person name="Sun H."/>
            <person name="Tunlid A."/>
            <person name="Henrissat B."/>
            <person name="Grigoriev I.V."/>
            <person name="Hibbett D.S."/>
            <person name="Martin F."/>
            <person name="Nordberg H.P."/>
            <person name="Cantor M.N."/>
            <person name="Hua S.X."/>
        </authorList>
    </citation>
    <scope>NUCLEOTIDE SEQUENCE [LARGE SCALE GENOMIC DNA]</scope>
    <source>
        <strain evidence="6">h7</strain>
    </source>
</reference>
<comment type="similarity">
    <text evidence="1">Belongs to the peptidase S33 family.</text>
</comment>
<feature type="chain" id="PRO_5002159089" description="Peptidase S33 tripeptidyl aminopeptidase-like C-terminal domain-containing protein" evidence="3">
    <location>
        <begin position="24"/>
        <end position="544"/>
    </location>
</feature>
<protein>
    <recommendedName>
        <fullName evidence="4">Peptidase S33 tripeptidyl aminopeptidase-like C-terminal domain-containing protein</fullName>
    </recommendedName>
</protein>
<evidence type="ECO:0000256" key="3">
    <source>
        <dbReference type="SAM" id="SignalP"/>
    </source>
</evidence>
<organism evidence="5 6">
    <name type="scientific">Hebeloma cylindrosporum</name>
    <dbReference type="NCBI Taxonomy" id="76867"/>
    <lineage>
        <taxon>Eukaryota</taxon>
        <taxon>Fungi</taxon>
        <taxon>Dikarya</taxon>
        <taxon>Basidiomycota</taxon>
        <taxon>Agaricomycotina</taxon>
        <taxon>Agaricomycetes</taxon>
        <taxon>Agaricomycetidae</taxon>
        <taxon>Agaricales</taxon>
        <taxon>Agaricineae</taxon>
        <taxon>Hymenogastraceae</taxon>
        <taxon>Hebeloma</taxon>
    </lineage>
</organism>
<evidence type="ECO:0000313" key="6">
    <source>
        <dbReference type="Proteomes" id="UP000053424"/>
    </source>
</evidence>
<gene>
    <name evidence="5" type="ORF">M413DRAFT_257941</name>
</gene>
<dbReference type="Proteomes" id="UP000053424">
    <property type="component" value="Unassembled WGS sequence"/>
</dbReference>
<dbReference type="InterPro" id="IPR013595">
    <property type="entry name" value="Pept_S33_TAP-like_C"/>
</dbReference>
<accession>A0A0C2Y9A1</accession>
<evidence type="ECO:0000256" key="2">
    <source>
        <dbReference type="ARBA" id="ARBA00022801"/>
    </source>
</evidence>
<dbReference type="Pfam" id="PF08386">
    <property type="entry name" value="Abhydrolase_4"/>
    <property type="match status" value="1"/>
</dbReference>
<keyword evidence="2" id="KW-0378">Hydrolase</keyword>
<dbReference type="InterPro" id="IPR051601">
    <property type="entry name" value="Serine_prot/Carboxylest_S33"/>
</dbReference>
<dbReference type="InterPro" id="IPR029058">
    <property type="entry name" value="AB_hydrolase_fold"/>
</dbReference>
<evidence type="ECO:0000259" key="4">
    <source>
        <dbReference type="Pfam" id="PF08386"/>
    </source>
</evidence>
<evidence type="ECO:0000313" key="5">
    <source>
        <dbReference type="EMBL" id="KIM37592.1"/>
    </source>
</evidence>
<dbReference type="STRING" id="686832.A0A0C2Y9A1"/>
<dbReference type="GO" id="GO:0016787">
    <property type="term" value="F:hydrolase activity"/>
    <property type="evidence" value="ECO:0007669"/>
    <property type="project" value="UniProtKB-KW"/>
</dbReference>
<dbReference type="PANTHER" id="PTHR43248">
    <property type="entry name" value="2-SUCCINYL-6-HYDROXY-2,4-CYCLOHEXADIENE-1-CARBOXYLATE SYNTHASE"/>
    <property type="match status" value="1"/>
</dbReference>
<proteinExistence type="inferred from homology"/>
<name>A0A0C2Y9A1_HEBCY</name>
<dbReference type="Gene3D" id="3.40.50.1820">
    <property type="entry name" value="alpha/beta hydrolase"/>
    <property type="match status" value="1"/>
</dbReference>
<dbReference type="OrthoDB" id="425534at2759"/>
<keyword evidence="3" id="KW-0732">Signal</keyword>
<dbReference type="PANTHER" id="PTHR43248:SF25">
    <property type="entry name" value="AB HYDROLASE-1 DOMAIN-CONTAINING PROTEIN-RELATED"/>
    <property type="match status" value="1"/>
</dbReference>
<reference evidence="6" key="2">
    <citation type="submission" date="2015-01" db="EMBL/GenBank/DDBJ databases">
        <title>Evolutionary Origins and Diversification of the Mycorrhizal Mutualists.</title>
        <authorList>
            <consortium name="DOE Joint Genome Institute"/>
            <consortium name="Mycorrhizal Genomics Consortium"/>
            <person name="Kohler A."/>
            <person name="Kuo A."/>
            <person name="Nagy L.G."/>
            <person name="Floudas D."/>
            <person name="Copeland A."/>
            <person name="Barry K.W."/>
            <person name="Cichocki N."/>
            <person name="Veneault-Fourrey C."/>
            <person name="LaButti K."/>
            <person name="Lindquist E.A."/>
            <person name="Lipzen A."/>
            <person name="Lundell T."/>
            <person name="Morin E."/>
            <person name="Murat C."/>
            <person name="Riley R."/>
            <person name="Ohm R."/>
            <person name="Sun H."/>
            <person name="Tunlid A."/>
            <person name="Henrissat B."/>
            <person name="Grigoriev I.V."/>
            <person name="Hibbett D.S."/>
            <person name="Martin F."/>
        </authorList>
    </citation>
    <scope>NUCLEOTIDE SEQUENCE [LARGE SCALE GENOMIC DNA]</scope>
    <source>
        <strain evidence="6">h7</strain>
    </source>
</reference>
<evidence type="ECO:0000256" key="1">
    <source>
        <dbReference type="ARBA" id="ARBA00010088"/>
    </source>
</evidence>
<dbReference type="AlphaFoldDB" id="A0A0C2Y9A1"/>
<dbReference type="EMBL" id="KN831796">
    <property type="protein sequence ID" value="KIM37592.1"/>
    <property type="molecule type" value="Genomic_DNA"/>
</dbReference>
<feature type="signal peptide" evidence="3">
    <location>
        <begin position="1"/>
        <end position="23"/>
    </location>
</feature>
<sequence>MSLRNLGNLLALVSIFLVTHVFGQTDFDWGSVAASDNLTWVECYSSTIQCSRLSAPMNYSNPSAGSFSLALIRIPSPLTGTASYRGPVLFNPGGPGGSGVEAILGFGAQISKAVGPEFDVLSFDPRGIANSTPVISFFKTDVERAAFDFGPHATDPTATPDVLPSQWAHYQALGRLAKDRDTAGVLAHVSTDNVARDMLRIVQAHGQTKLQYWGISYGSVLGATFATLFPDKVERLLIDGVLDMGGYFAPDFANEIIDADKVLQAFFDECHKAGPTACAFYANSSAAISHKLDTLYQKVLAQPVPAYSPSLPQYGFVDHPTLKNAILVSFYQPYSSFSALAQGLALLENGDGSALYQLSTPRVAEPVLAIVCGDAAKVTDDAATLKKYVKSIEKISSFSSIVAGVRLVCSGWRVNPDNFKGPVGGVTSFPLLLIGNTADPVTAIAGAKKTAKQFPGSVVLTQDGLGHTSFASPSACTIGHIQAYFQNGTLPAVNTVCPVTEPLFPLPSTNSTQTPRELHQEISLAEVTVELRNSYRRVARGGFF</sequence>
<keyword evidence="6" id="KW-1185">Reference proteome</keyword>
<dbReference type="SUPFAM" id="SSF53474">
    <property type="entry name" value="alpha/beta-Hydrolases"/>
    <property type="match status" value="1"/>
</dbReference>